<comment type="cofactor">
    <cofactor evidence="1">
        <name>Mg(2+)</name>
        <dbReference type="ChEBI" id="CHEBI:18420"/>
    </cofactor>
</comment>
<dbReference type="InterPro" id="IPR011623">
    <property type="entry name" value="7TMR_DISM_rcpt_extracell_dom1"/>
</dbReference>
<feature type="transmembrane region" description="Helical" evidence="5">
    <location>
        <begin position="277"/>
        <end position="300"/>
    </location>
</feature>
<evidence type="ECO:0000259" key="7">
    <source>
        <dbReference type="PROSITE" id="PS50887"/>
    </source>
</evidence>
<dbReference type="PANTHER" id="PTHR45138">
    <property type="entry name" value="REGULATORY COMPONENTS OF SENSORY TRANSDUCTION SYSTEM"/>
    <property type="match status" value="1"/>
</dbReference>
<keyword evidence="5" id="KW-0812">Transmembrane</keyword>
<dbReference type="EMBL" id="VNHQ01000013">
    <property type="protein sequence ID" value="TYP63876.1"/>
    <property type="molecule type" value="Genomic_DNA"/>
</dbReference>
<dbReference type="AlphaFoldDB" id="A0A5S5BC25"/>
<dbReference type="Gene3D" id="2.60.40.2380">
    <property type="match status" value="1"/>
</dbReference>
<dbReference type="FunFam" id="3.30.70.270:FF:000001">
    <property type="entry name" value="Diguanylate cyclase domain protein"/>
    <property type="match status" value="1"/>
</dbReference>
<dbReference type="NCBIfam" id="TIGR00254">
    <property type="entry name" value="GGDEF"/>
    <property type="match status" value="1"/>
</dbReference>
<evidence type="ECO:0000256" key="1">
    <source>
        <dbReference type="ARBA" id="ARBA00001946"/>
    </source>
</evidence>
<dbReference type="OrthoDB" id="9803824at2"/>
<dbReference type="GO" id="GO:0052621">
    <property type="term" value="F:diguanylate cyclase activity"/>
    <property type="evidence" value="ECO:0007669"/>
    <property type="project" value="UniProtKB-EC"/>
</dbReference>
<evidence type="ECO:0000256" key="4">
    <source>
        <dbReference type="ARBA" id="ARBA00034247"/>
    </source>
</evidence>
<dbReference type="InterPro" id="IPR000160">
    <property type="entry name" value="GGDEF_dom"/>
</dbReference>
<dbReference type="SUPFAM" id="SSF55073">
    <property type="entry name" value="Nucleotide cyclase"/>
    <property type="match status" value="1"/>
</dbReference>
<comment type="caution">
    <text evidence="8">The sequence shown here is derived from an EMBL/GenBank/DDBJ whole genome shotgun (WGS) entry which is preliminary data.</text>
</comment>
<dbReference type="Proteomes" id="UP000324282">
    <property type="component" value="Unassembled WGS sequence"/>
</dbReference>
<proteinExistence type="predicted"/>
<evidence type="ECO:0000256" key="2">
    <source>
        <dbReference type="ARBA" id="ARBA00004533"/>
    </source>
</evidence>
<dbReference type="InterPro" id="IPR050469">
    <property type="entry name" value="Diguanylate_Cyclase"/>
</dbReference>
<feature type="domain" description="GGDEF" evidence="7">
    <location>
        <begin position="494"/>
        <end position="629"/>
    </location>
</feature>
<dbReference type="EC" id="2.7.7.65" evidence="3"/>
<feature type="transmembrane region" description="Helical" evidence="5">
    <location>
        <begin position="312"/>
        <end position="329"/>
    </location>
</feature>
<protein>
    <recommendedName>
        <fullName evidence="3">diguanylate cyclase</fullName>
        <ecNumber evidence="3">2.7.7.65</ecNumber>
    </recommendedName>
</protein>
<dbReference type="GO" id="GO:0005886">
    <property type="term" value="C:plasma membrane"/>
    <property type="evidence" value="ECO:0007669"/>
    <property type="project" value="UniProtKB-SubCell"/>
</dbReference>
<evidence type="ECO:0000313" key="8">
    <source>
        <dbReference type="EMBL" id="TYP63876.1"/>
    </source>
</evidence>
<name>A0A5S5BC25_STUST</name>
<comment type="catalytic activity">
    <reaction evidence="4">
        <text>2 GTP = 3',3'-c-di-GMP + 2 diphosphate</text>
        <dbReference type="Rhea" id="RHEA:24898"/>
        <dbReference type="ChEBI" id="CHEBI:33019"/>
        <dbReference type="ChEBI" id="CHEBI:37565"/>
        <dbReference type="ChEBI" id="CHEBI:58805"/>
        <dbReference type="EC" id="2.7.7.65"/>
    </reaction>
</comment>
<feature type="transmembrane region" description="Helical" evidence="5">
    <location>
        <begin position="367"/>
        <end position="386"/>
    </location>
</feature>
<dbReference type="InterPro" id="IPR043128">
    <property type="entry name" value="Rev_trsase/Diguanyl_cyclase"/>
</dbReference>
<dbReference type="SMART" id="SM00267">
    <property type="entry name" value="GGDEF"/>
    <property type="match status" value="1"/>
</dbReference>
<feature type="transmembrane region" description="Helical" evidence="5">
    <location>
        <begin position="250"/>
        <end position="270"/>
    </location>
</feature>
<dbReference type="GO" id="GO:1902201">
    <property type="term" value="P:negative regulation of bacterial-type flagellum-dependent cell motility"/>
    <property type="evidence" value="ECO:0007669"/>
    <property type="project" value="TreeGrafter"/>
</dbReference>
<dbReference type="Pfam" id="PF07695">
    <property type="entry name" value="7TMR-DISM_7TM"/>
    <property type="match status" value="1"/>
</dbReference>
<dbReference type="GO" id="GO:0043709">
    <property type="term" value="P:cell adhesion involved in single-species biofilm formation"/>
    <property type="evidence" value="ECO:0007669"/>
    <property type="project" value="TreeGrafter"/>
</dbReference>
<accession>A0A5S5BC25</accession>
<keyword evidence="5" id="KW-1133">Transmembrane helix</keyword>
<dbReference type="Pfam" id="PF00990">
    <property type="entry name" value="GGDEF"/>
    <property type="match status" value="1"/>
</dbReference>
<dbReference type="Pfam" id="PF07696">
    <property type="entry name" value="7TMR-DISMED2"/>
    <property type="match status" value="1"/>
</dbReference>
<comment type="subcellular location">
    <subcellularLocation>
        <location evidence="2">Cell inner membrane</location>
    </subcellularLocation>
</comment>
<evidence type="ECO:0000256" key="5">
    <source>
        <dbReference type="SAM" id="Phobius"/>
    </source>
</evidence>
<sequence length="638" mass="71236">MRFRRLLLCLLTAFASLMSGQVTAAVVPGVVSKSGAALQVGGLEWVSGHSDAGFATAHAASWQWQPLAKPNLKKQPEGVWVRFDLDSQAASADRWYLSLQWPILDNVRVRLFYPAEGEWGPLMQAGDHIPKSHQPLADHNLVFPLELRANDRAVVYMHVQAHELMALPMVIFDETAFAAGKFTDIALISLFFGGMLVILLYNSSLFVFTRDVAYLLYVLYLLSALFYVLTITGFGQLFLWPEMPQIARRFYALSAALCFFTPLVFASRFLKIRRYGGWPWLVTWVLMGYWGVVILVLLFAPSLGRYLMAEQIALVHCILTMAAVINLWVRGNSSARLFTIAWSTLLLATIVHLLALDGMLPLNPLTLHGQLIGMFAEFVLLSMALAQRINQERDRRVLAQQSALQASEALVHEREQRLQAQQQALEAQVRANEALEARVYERTRALEDAKRGLEMVNEQLTRLSVTDALTQLSNRGHFDVMIDEEIRRAQRTETPLSVLLLDIDHFKRVNDSYGHPFGDDCLRLVADTLRQYGQRAGDVVARYGGEEFVMALPGMNSREAREQAERIRAAVAALRPVYDGERLALTISIGVASLQPPASCTSAQLLASADTALYRAKHNGRNQVAIAEPDEATELSVS</sequence>
<keyword evidence="6" id="KW-0732">Signal</keyword>
<feature type="signal peptide" evidence="6">
    <location>
        <begin position="1"/>
        <end position="24"/>
    </location>
</feature>
<gene>
    <name evidence="8" type="ORF">A9A72_123654</name>
</gene>
<dbReference type="Gene3D" id="3.30.70.270">
    <property type="match status" value="1"/>
</dbReference>
<reference evidence="8 9" key="1">
    <citation type="submission" date="2019-07" db="EMBL/GenBank/DDBJ databases">
        <title>Deep subsurface shale carbon reservoir microbial communities from Ohio and West Virginia, USA.</title>
        <authorList>
            <person name="Wrighton K."/>
        </authorList>
    </citation>
    <scope>NUCLEOTIDE SEQUENCE [LARGE SCALE GENOMIC DNA]</scope>
    <source>
        <strain evidence="8 9">NP_8Ht</strain>
    </source>
</reference>
<feature type="chain" id="PRO_5024398215" description="diguanylate cyclase" evidence="6">
    <location>
        <begin position="25"/>
        <end position="638"/>
    </location>
</feature>
<evidence type="ECO:0000313" key="9">
    <source>
        <dbReference type="Proteomes" id="UP000324282"/>
    </source>
</evidence>
<dbReference type="PROSITE" id="PS50887">
    <property type="entry name" value="GGDEF"/>
    <property type="match status" value="1"/>
</dbReference>
<feature type="transmembrane region" description="Helical" evidence="5">
    <location>
        <begin position="185"/>
        <end position="202"/>
    </location>
</feature>
<evidence type="ECO:0000256" key="6">
    <source>
        <dbReference type="SAM" id="SignalP"/>
    </source>
</evidence>
<keyword evidence="5" id="KW-0472">Membrane</keyword>
<dbReference type="InterPro" id="IPR011622">
    <property type="entry name" value="7TMR_DISM_rcpt_extracell_dom2"/>
</dbReference>
<dbReference type="InterPro" id="IPR029787">
    <property type="entry name" value="Nucleotide_cyclase"/>
</dbReference>
<feature type="transmembrane region" description="Helical" evidence="5">
    <location>
        <begin position="214"/>
        <end position="238"/>
    </location>
</feature>
<dbReference type="PANTHER" id="PTHR45138:SF9">
    <property type="entry name" value="DIGUANYLATE CYCLASE DGCM-RELATED"/>
    <property type="match status" value="1"/>
</dbReference>
<evidence type="ECO:0000256" key="3">
    <source>
        <dbReference type="ARBA" id="ARBA00012528"/>
    </source>
</evidence>
<feature type="transmembrane region" description="Helical" evidence="5">
    <location>
        <begin position="336"/>
        <end position="355"/>
    </location>
</feature>
<organism evidence="8 9">
    <name type="scientific">Stutzerimonas stutzeri</name>
    <name type="common">Pseudomonas stutzeri</name>
    <dbReference type="NCBI Taxonomy" id="316"/>
    <lineage>
        <taxon>Bacteria</taxon>
        <taxon>Pseudomonadati</taxon>
        <taxon>Pseudomonadota</taxon>
        <taxon>Gammaproteobacteria</taxon>
        <taxon>Pseudomonadales</taxon>
        <taxon>Pseudomonadaceae</taxon>
        <taxon>Stutzerimonas</taxon>
    </lineage>
</organism>
<dbReference type="CDD" id="cd01949">
    <property type="entry name" value="GGDEF"/>
    <property type="match status" value="1"/>
</dbReference>